<dbReference type="GO" id="GO:0004497">
    <property type="term" value="F:monooxygenase activity"/>
    <property type="evidence" value="ECO:0007669"/>
    <property type="project" value="UniProtKB-KW"/>
</dbReference>
<dbReference type="RefSeq" id="WP_248150033.1">
    <property type="nucleotide sequence ID" value="NZ_JALNMJ010000001.1"/>
</dbReference>
<dbReference type="Proteomes" id="UP001431221">
    <property type="component" value="Unassembled WGS sequence"/>
</dbReference>
<reference evidence="1" key="1">
    <citation type="submission" date="2022-04" db="EMBL/GenBank/DDBJ databases">
        <title>Roseibium sp. CAU 1639 isolated from mud.</title>
        <authorList>
            <person name="Kim W."/>
        </authorList>
    </citation>
    <scope>NUCLEOTIDE SEQUENCE</scope>
    <source>
        <strain evidence="1">CAU 1639</strain>
    </source>
</reference>
<keyword evidence="1" id="KW-0503">Monooxygenase</keyword>
<dbReference type="EMBL" id="JALNMJ010000001">
    <property type="protein sequence ID" value="MCK7610912.1"/>
    <property type="molecule type" value="Genomic_DNA"/>
</dbReference>
<accession>A0ABT0GNB8</accession>
<sequence>MIKRIWHGWTTPENADTYCKVLLSEVIPGIEDKAIPGYLGIEVLRRDLEREVEFITIMSFRTLEDIIAFQGPDYARCYVPDVAQKVLKRWDQTSQHYDLKETRSYA</sequence>
<name>A0ABT0GNB8_9HYPH</name>
<evidence type="ECO:0000313" key="2">
    <source>
        <dbReference type="Proteomes" id="UP001431221"/>
    </source>
</evidence>
<keyword evidence="2" id="KW-1185">Reference proteome</keyword>
<comment type="caution">
    <text evidence="1">The sequence shown here is derived from an EMBL/GenBank/DDBJ whole genome shotgun (WGS) entry which is preliminary data.</text>
</comment>
<gene>
    <name evidence="1" type="ORF">M0H32_01960</name>
</gene>
<dbReference type="InterPro" id="IPR011008">
    <property type="entry name" value="Dimeric_a/b-barrel"/>
</dbReference>
<keyword evidence="1" id="KW-0560">Oxidoreductase</keyword>
<evidence type="ECO:0000313" key="1">
    <source>
        <dbReference type="EMBL" id="MCK7610912.1"/>
    </source>
</evidence>
<protein>
    <submittedName>
        <fullName evidence="1">Antibiotic biosynthesis monooxygenase</fullName>
    </submittedName>
</protein>
<dbReference type="SUPFAM" id="SSF54909">
    <property type="entry name" value="Dimeric alpha+beta barrel"/>
    <property type="match status" value="1"/>
</dbReference>
<proteinExistence type="predicted"/>
<organism evidence="1 2">
    <name type="scientific">Roseibium sediminicola</name>
    <dbReference type="NCBI Taxonomy" id="2933272"/>
    <lineage>
        <taxon>Bacteria</taxon>
        <taxon>Pseudomonadati</taxon>
        <taxon>Pseudomonadota</taxon>
        <taxon>Alphaproteobacteria</taxon>
        <taxon>Hyphomicrobiales</taxon>
        <taxon>Stappiaceae</taxon>
        <taxon>Roseibium</taxon>
    </lineage>
</organism>